<name>A0A653F0R5_MYCKA</name>
<feature type="region of interest" description="Disordered" evidence="1">
    <location>
        <begin position="14"/>
        <end position="42"/>
    </location>
</feature>
<dbReference type="RefSeq" id="WP_036445532.1">
    <property type="nucleotide sequence ID" value="NZ_PQOL01000152.1"/>
</dbReference>
<evidence type="ECO:0000256" key="1">
    <source>
        <dbReference type="SAM" id="MobiDB-lite"/>
    </source>
</evidence>
<sequence>MTMVTLWLAGCHSTTTGRPVAQPENGRKDGPASTTSSGIGLPPMKHFRIGDQRYGTVHDCHVNGNAVTCTLSMEPSYMVQSFEGTMTGTLSGVTLTGTQTTHQRYPDETDRSCIWTTDTSDPVTYVFSLDGTVVMRGGPGEVHSTRSGSCTGSESGNGGIWESSEKWSVIE</sequence>
<reference evidence="2" key="1">
    <citation type="submission" date="2019-05" db="EMBL/GenBank/DDBJ databases">
        <authorList>
            <person name="Naeem R."/>
            <person name="Antony C."/>
            <person name="Guan Q."/>
        </authorList>
    </citation>
    <scope>NUCLEOTIDE SEQUENCE</scope>
    <source>
        <strain evidence="2">3</strain>
    </source>
</reference>
<dbReference type="AlphaFoldDB" id="A0A653F0R5"/>
<gene>
    <name evidence="2" type="ORF">BIN_B_03926</name>
</gene>
<feature type="region of interest" description="Disordered" evidence="1">
    <location>
        <begin position="139"/>
        <end position="171"/>
    </location>
</feature>
<proteinExistence type="predicted"/>
<dbReference type="EMBL" id="LR589346">
    <property type="protein sequence ID" value="VTP03375.1"/>
    <property type="molecule type" value="Genomic_DNA"/>
</dbReference>
<feature type="compositionally biased region" description="Polar residues" evidence="1">
    <location>
        <begin position="145"/>
        <end position="154"/>
    </location>
</feature>
<evidence type="ECO:0000313" key="2">
    <source>
        <dbReference type="EMBL" id="VTP03375.1"/>
    </source>
</evidence>
<protein>
    <submittedName>
        <fullName evidence="2">Uncharacterized protein</fullName>
    </submittedName>
</protein>
<accession>A0A653F0R5</accession>
<organism evidence="2">
    <name type="scientific">Mycobacterium kansasii</name>
    <dbReference type="NCBI Taxonomy" id="1768"/>
    <lineage>
        <taxon>Bacteria</taxon>
        <taxon>Bacillati</taxon>
        <taxon>Actinomycetota</taxon>
        <taxon>Actinomycetes</taxon>
        <taxon>Mycobacteriales</taxon>
        <taxon>Mycobacteriaceae</taxon>
        <taxon>Mycobacterium</taxon>
    </lineage>
</organism>